<reference evidence="1 2" key="1">
    <citation type="journal article" date="2013" name="Int. J. Syst. Evol. Microbiol.">
        <title>Roseomonas aerophila sp. nov., isolated from air.</title>
        <authorList>
            <person name="Kim S.J."/>
            <person name="Weon H.Y."/>
            <person name="Ahn J.H."/>
            <person name="Hong S.B."/>
            <person name="Seok S.J."/>
            <person name="Whang K.S."/>
            <person name="Kwon S.W."/>
        </authorList>
    </citation>
    <scope>NUCLEOTIDE SEQUENCE [LARGE SCALE GENOMIC DNA]</scope>
    <source>
        <strain evidence="1 2">NBRC 108923</strain>
    </source>
</reference>
<dbReference type="RefSeq" id="WP_187785519.1">
    <property type="nucleotide sequence ID" value="NZ_JACTVA010000031.1"/>
</dbReference>
<sequence>MSPRPCALLVLLALAGCQTDSRQQILATSRSQVEMRSISTRAFDTPDRLRVLRASLAALQDLGFVIDRADDTLGTISATKLQGYVLRLTVTVRPRGARQTVVRVSGQYNMEEMADAEPFRHFFEALEQALFLNAQAID</sequence>
<accession>A0ABR7RPR7</accession>
<evidence type="ECO:0000313" key="2">
    <source>
        <dbReference type="Proteomes" id="UP000626026"/>
    </source>
</evidence>
<organism evidence="1 2">
    <name type="scientific">Teichococcus aerophilus</name>
    <dbReference type="NCBI Taxonomy" id="1224513"/>
    <lineage>
        <taxon>Bacteria</taxon>
        <taxon>Pseudomonadati</taxon>
        <taxon>Pseudomonadota</taxon>
        <taxon>Alphaproteobacteria</taxon>
        <taxon>Acetobacterales</taxon>
        <taxon>Roseomonadaceae</taxon>
        <taxon>Roseomonas</taxon>
    </lineage>
</organism>
<evidence type="ECO:0000313" key="1">
    <source>
        <dbReference type="EMBL" id="MBC9208358.1"/>
    </source>
</evidence>
<dbReference type="EMBL" id="JACTVA010000031">
    <property type="protein sequence ID" value="MBC9208358.1"/>
    <property type="molecule type" value="Genomic_DNA"/>
</dbReference>
<evidence type="ECO:0008006" key="3">
    <source>
        <dbReference type="Google" id="ProtNLM"/>
    </source>
</evidence>
<protein>
    <recommendedName>
        <fullName evidence="3">DUF4410 domain-containing protein</fullName>
    </recommendedName>
</protein>
<name>A0ABR7RPR7_9PROT</name>
<comment type="caution">
    <text evidence="1">The sequence shown here is derived from an EMBL/GenBank/DDBJ whole genome shotgun (WGS) entry which is preliminary data.</text>
</comment>
<proteinExistence type="predicted"/>
<keyword evidence="2" id="KW-1185">Reference proteome</keyword>
<dbReference type="Proteomes" id="UP000626026">
    <property type="component" value="Unassembled WGS sequence"/>
</dbReference>
<dbReference type="PROSITE" id="PS51257">
    <property type="entry name" value="PROKAR_LIPOPROTEIN"/>
    <property type="match status" value="1"/>
</dbReference>
<gene>
    <name evidence="1" type="ORF">IBL26_16045</name>
</gene>